<gene>
    <name evidence="3" type="ORF">RS030_203118</name>
</gene>
<sequence>MAKLLFIIFELAFIGGCLGAGYLSRTGNIVRNVVRTSALGGKFPQGIHGTAVRDDYLRKPGVAAQIKLAEEQRKRFEDQGPRPALPRLDRPSFGNFLFAPSDLSLTGVEEAWDERMHQVVVQTDGEVSSRVKGKLRLEHLKKRGFSARSGTLEEIHALRINPNYHPEKYMLNYPGGKLSVPTHDADGKPLPKEHVAALMARVTQFDSQTMLGPYPSTFGEMEKVRLSAGISGMPGAFMPGMSGAFMPGVPGMQGIPGYAGDGGSRFGPMGPMGPMGPPGVLSVSGPIGQMGPMGPPGVLSVSGPVSGVPGAPGAGMGFDRFTQDSVVSGVGPGGMIKSGLYMPGSFPKIRQYLDESNPKNPFLVVWDPSKLSADLQAPDDMNPVHERFRKVKTGGHQMWISSKSRNVMEVQGRAMDLASRGYRVFITPPITMIPTSGGSVPTQVGASIEGKLLVEKTSGLWPLTAIRFSGGDLVVEAMGWQGARMLPPLLAESVRTLQHYRPQRIIIRDISSNYWHLIGPYKVSMIPGYKLPERASGIPSFTAQAVFPGKGPLERVSRFRRHHPVDAPFWGRSAGDAGPITLPRAERHGPTELGRVLPAKPSGLFRDTNECLALQQYGREPYKFGLLPTIGSGKLYDMAVQAALKTRERGTFAFVEDFCLALRILVVMYDEMRNDLQCNSVVRATAILKTEPGLDEFIKREICIGIFNTPILPSIDLRPLNLALMNPSEIASHYNLRTFPKVAPYTSRIFGAAIHKSDALQDAIASSPLSRGIDEKIYRDVCSEVSYTLQELNPYENSSAQQCIQSIKAVFGLHVSEWEDVIEDDLMGICEKSGYKALPQSELSKTKVYDYKTIRSLFYLNKDHAVFRPYLLAEDFIIESKTKAHPAWCKTITPEGNCVATDLARNCDGLSAIIVNRAQLFAYYSEQVQNKLVKGSMVPMNTNTICSVFAELPLTSDSDEDISRILSQRLGSVFPIFKDGQALVTFKGFVSHEKKIMDVKKLSSIFRLYSKPMKYMSASDKVLITKSQSEVKTESKATAQEASEVDSSVPTEEESEEEE</sequence>
<name>A0AAV9XXF1_9CRYT</name>
<evidence type="ECO:0000313" key="3">
    <source>
        <dbReference type="EMBL" id="KAK6589403.1"/>
    </source>
</evidence>
<comment type="caution">
    <text evidence="3">The sequence shown here is derived from an EMBL/GenBank/DDBJ whole genome shotgun (WGS) entry which is preliminary data.</text>
</comment>
<evidence type="ECO:0000256" key="1">
    <source>
        <dbReference type="SAM" id="MobiDB-lite"/>
    </source>
</evidence>
<reference evidence="3 4" key="1">
    <citation type="submission" date="2023-10" db="EMBL/GenBank/DDBJ databases">
        <title>Comparative genomics analysis reveals potential genetic determinants of host preference in Cryptosporidium xiaoi.</title>
        <authorList>
            <person name="Xiao L."/>
            <person name="Li J."/>
        </authorList>
    </citation>
    <scope>NUCLEOTIDE SEQUENCE [LARGE SCALE GENOMIC DNA]</scope>
    <source>
        <strain evidence="3 4">52996</strain>
    </source>
</reference>
<feature type="signal peptide" evidence="2">
    <location>
        <begin position="1"/>
        <end position="19"/>
    </location>
</feature>
<evidence type="ECO:0000256" key="2">
    <source>
        <dbReference type="SAM" id="SignalP"/>
    </source>
</evidence>
<proteinExistence type="predicted"/>
<keyword evidence="4" id="KW-1185">Reference proteome</keyword>
<feature type="region of interest" description="Disordered" evidence="1">
    <location>
        <begin position="1027"/>
        <end position="1059"/>
    </location>
</feature>
<organism evidence="3 4">
    <name type="scientific">Cryptosporidium xiaoi</name>
    <dbReference type="NCBI Taxonomy" id="659607"/>
    <lineage>
        <taxon>Eukaryota</taxon>
        <taxon>Sar</taxon>
        <taxon>Alveolata</taxon>
        <taxon>Apicomplexa</taxon>
        <taxon>Conoidasida</taxon>
        <taxon>Coccidia</taxon>
        <taxon>Eucoccidiorida</taxon>
        <taxon>Eimeriorina</taxon>
        <taxon>Cryptosporidiidae</taxon>
        <taxon>Cryptosporidium</taxon>
    </lineage>
</organism>
<dbReference type="EMBL" id="JAWDEY010000012">
    <property type="protein sequence ID" value="KAK6589403.1"/>
    <property type="molecule type" value="Genomic_DNA"/>
</dbReference>
<dbReference type="AlphaFoldDB" id="A0AAV9XXF1"/>
<dbReference type="Proteomes" id="UP001311799">
    <property type="component" value="Unassembled WGS sequence"/>
</dbReference>
<evidence type="ECO:0000313" key="4">
    <source>
        <dbReference type="Proteomes" id="UP001311799"/>
    </source>
</evidence>
<protein>
    <submittedName>
        <fullName evidence="3">Uncharacterized protein</fullName>
    </submittedName>
</protein>
<keyword evidence="2" id="KW-0732">Signal</keyword>
<feature type="chain" id="PRO_5043754399" evidence="2">
    <location>
        <begin position="20"/>
        <end position="1059"/>
    </location>
</feature>
<accession>A0AAV9XXF1</accession>